<name>A0A0F9RKT7_9ZZZZ</name>
<organism evidence="1">
    <name type="scientific">marine sediment metagenome</name>
    <dbReference type="NCBI Taxonomy" id="412755"/>
    <lineage>
        <taxon>unclassified sequences</taxon>
        <taxon>metagenomes</taxon>
        <taxon>ecological metagenomes</taxon>
    </lineage>
</organism>
<dbReference type="EMBL" id="LAZR01001115">
    <property type="protein sequence ID" value="KKN50402.1"/>
    <property type="molecule type" value="Genomic_DNA"/>
</dbReference>
<dbReference type="AlphaFoldDB" id="A0A0F9RKT7"/>
<protein>
    <submittedName>
        <fullName evidence="1">Uncharacterized protein</fullName>
    </submittedName>
</protein>
<reference evidence="1" key="1">
    <citation type="journal article" date="2015" name="Nature">
        <title>Complex archaea that bridge the gap between prokaryotes and eukaryotes.</title>
        <authorList>
            <person name="Spang A."/>
            <person name="Saw J.H."/>
            <person name="Jorgensen S.L."/>
            <person name="Zaremba-Niedzwiedzka K."/>
            <person name="Martijn J."/>
            <person name="Lind A.E."/>
            <person name="van Eijk R."/>
            <person name="Schleper C."/>
            <person name="Guy L."/>
            <person name="Ettema T.J."/>
        </authorList>
    </citation>
    <scope>NUCLEOTIDE SEQUENCE</scope>
</reference>
<comment type="caution">
    <text evidence="1">The sequence shown here is derived from an EMBL/GenBank/DDBJ whole genome shotgun (WGS) entry which is preliminary data.</text>
</comment>
<sequence length="128" mass="13965">MLRLAMVIAAGYFALPYVSGVIPESIKQGLKADIVEIFPSVSGIFSDQSAAKESDPEKWKNLFPDGFGNRASESVEQLTQGTSSLNEVSDTRAEWFPDLKFDSKTQTNVVGFKCQGANSFTLSKESCE</sequence>
<proteinExistence type="predicted"/>
<gene>
    <name evidence="1" type="ORF">LCGC14_0633230</name>
</gene>
<evidence type="ECO:0000313" key="1">
    <source>
        <dbReference type="EMBL" id="KKN50402.1"/>
    </source>
</evidence>
<accession>A0A0F9RKT7</accession>